<accession>A0ABV6N2F5</accession>
<dbReference type="RefSeq" id="WP_273943240.1">
    <property type="nucleotide sequence ID" value="NZ_CP097263.1"/>
</dbReference>
<keyword evidence="3" id="KW-1185">Reference proteome</keyword>
<dbReference type="SUPFAM" id="SSF46785">
    <property type="entry name" value="Winged helix' DNA-binding domain"/>
    <property type="match status" value="1"/>
</dbReference>
<evidence type="ECO:0000313" key="3">
    <source>
        <dbReference type="Proteomes" id="UP001589810"/>
    </source>
</evidence>
<dbReference type="InterPro" id="IPR005149">
    <property type="entry name" value="Tscrpt_reg_PadR_N"/>
</dbReference>
<dbReference type="InterPro" id="IPR036388">
    <property type="entry name" value="WH-like_DNA-bd_sf"/>
</dbReference>
<evidence type="ECO:0000259" key="1">
    <source>
        <dbReference type="Pfam" id="PF03551"/>
    </source>
</evidence>
<dbReference type="PANTHER" id="PTHR33169">
    <property type="entry name" value="PADR-FAMILY TRANSCRIPTIONAL REGULATOR"/>
    <property type="match status" value="1"/>
</dbReference>
<name>A0ABV6N2F5_9PSEU</name>
<dbReference type="Proteomes" id="UP001589810">
    <property type="component" value="Unassembled WGS sequence"/>
</dbReference>
<protein>
    <submittedName>
        <fullName evidence="2">PadR family transcriptional regulator</fullName>
    </submittedName>
</protein>
<feature type="domain" description="Transcription regulator PadR N-terminal" evidence="1">
    <location>
        <begin position="23"/>
        <end position="85"/>
    </location>
</feature>
<dbReference type="PANTHER" id="PTHR33169:SF14">
    <property type="entry name" value="TRANSCRIPTIONAL REGULATOR RV3488"/>
    <property type="match status" value="1"/>
</dbReference>
<dbReference type="EMBL" id="JBHLUD010000011">
    <property type="protein sequence ID" value="MFC0546206.1"/>
    <property type="molecule type" value="Genomic_DNA"/>
</dbReference>
<gene>
    <name evidence="2" type="ORF">ACFFH7_32145</name>
</gene>
<organism evidence="2 3">
    <name type="scientific">Kutzneria chonburiensis</name>
    <dbReference type="NCBI Taxonomy" id="1483604"/>
    <lineage>
        <taxon>Bacteria</taxon>
        <taxon>Bacillati</taxon>
        <taxon>Actinomycetota</taxon>
        <taxon>Actinomycetes</taxon>
        <taxon>Pseudonocardiales</taxon>
        <taxon>Pseudonocardiaceae</taxon>
        <taxon>Kutzneria</taxon>
    </lineage>
</organism>
<dbReference type="Pfam" id="PF03551">
    <property type="entry name" value="PadR"/>
    <property type="match status" value="1"/>
</dbReference>
<dbReference type="InterPro" id="IPR036390">
    <property type="entry name" value="WH_DNA-bd_sf"/>
</dbReference>
<dbReference type="Gene3D" id="1.10.10.10">
    <property type="entry name" value="Winged helix-like DNA-binding domain superfamily/Winged helix DNA-binding domain"/>
    <property type="match status" value="1"/>
</dbReference>
<sequence>MSRPRMTVQTQAVLHALLADPNAELYGLEIAERTGLLPGTTYPILLRLQQAGWIDGRWEMIDPHDEQRPRRRYYKLTEDGAEAAKAALRNASVRLGSAVRRWGLIDGST</sequence>
<reference evidence="2 3" key="1">
    <citation type="submission" date="2024-09" db="EMBL/GenBank/DDBJ databases">
        <authorList>
            <person name="Sun Q."/>
            <person name="Mori K."/>
        </authorList>
    </citation>
    <scope>NUCLEOTIDE SEQUENCE [LARGE SCALE GENOMIC DNA]</scope>
    <source>
        <strain evidence="2 3">TBRC 1432</strain>
    </source>
</reference>
<proteinExistence type="predicted"/>
<comment type="caution">
    <text evidence="2">The sequence shown here is derived from an EMBL/GenBank/DDBJ whole genome shotgun (WGS) entry which is preliminary data.</text>
</comment>
<dbReference type="InterPro" id="IPR052509">
    <property type="entry name" value="Metal_resp_DNA-bind_regulator"/>
</dbReference>
<evidence type="ECO:0000313" key="2">
    <source>
        <dbReference type="EMBL" id="MFC0546206.1"/>
    </source>
</evidence>